<organism evidence="3 4">
    <name type="scientific">Cercophora newfieldiana</name>
    <dbReference type="NCBI Taxonomy" id="92897"/>
    <lineage>
        <taxon>Eukaryota</taxon>
        <taxon>Fungi</taxon>
        <taxon>Dikarya</taxon>
        <taxon>Ascomycota</taxon>
        <taxon>Pezizomycotina</taxon>
        <taxon>Sordariomycetes</taxon>
        <taxon>Sordariomycetidae</taxon>
        <taxon>Sordariales</taxon>
        <taxon>Lasiosphaeriaceae</taxon>
        <taxon>Cercophora</taxon>
    </lineage>
</organism>
<feature type="compositionally biased region" description="Low complexity" evidence="1">
    <location>
        <begin position="400"/>
        <end position="415"/>
    </location>
</feature>
<gene>
    <name evidence="3" type="ORF">B0T16DRAFT_322168</name>
</gene>
<dbReference type="Proteomes" id="UP001174936">
    <property type="component" value="Unassembled WGS sequence"/>
</dbReference>
<evidence type="ECO:0000256" key="1">
    <source>
        <dbReference type="SAM" id="MobiDB-lite"/>
    </source>
</evidence>
<accession>A0AA39YIF8</accession>
<proteinExistence type="predicted"/>
<protein>
    <recommendedName>
        <fullName evidence="2">DUF1996 domain-containing protein</fullName>
    </recommendedName>
</protein>
<name>A0AA39YIF8_9PEZI</name>
<sequence>MRGLPFLAAIQGAAAFWRMPCRGQIGLARLDPLVNPNEVAQHVHAIHGSSGFNMNATYEDLMAGDCTSCGVVEDKSVYWAPALYFHHADGGFELVPQVGGMLNYYFLFNDDGNPGAGIKAFPPGFRMIAGDSLRRNFSINGLSALDRDPEKSLWRMLGQTKQIDLEQRALGYNCLAYSKAAEGSLYRHYLPEKSYLDENCDDGVRFEIMFPSCWDGKNLDSPNHRSHVAYPDLVMTGTCPEGFPVKLPGLFYETIWATNAFKGQPGEFIISNGDPNGQGYHADFMTGWDEAFLQKAVDICTNASGNVEDCPIFTLQSEDKQRQCKMNVPEVLVNEKVAGSIGDVLPGGVPIQYGPGPATVANPGPRTTTVEQPTVGYSEGAKPTGSVYLPGQVFKDHTSTPAAEPAPTPANDAPDVGALAQPAVTPAPASPAEEDGYEIVRTEWVTEGKLVNMIIVKEKVEYVTVTTTTATSTVTVGGLQARYEPHMHRHGRRHVHGRRS</sequence>
<keyword evidence="4" id="KW-1185">Reference proteome</keyword>
<dbReference type="Pfam" id="PF09362">
    <property type="entry name" value="DUF1996"/>
    <property type="match status" value="1"/>
</dbReference>
<dbReference type="InterPro" id="IPR018535">
    <property type="entry name" value="DUF1996"/>
</dbReference>
<dbReference type="PANTHER" id="PTHR43662:SF7">
    <property type="entry name" value="DUF1996 DOMAIN-CONTAINING PROTEIN"/>
    <property type="match status" value="1"/>
</dbReference>
<feature type="region of interest" description="Disordered" evidence="1">
    <location>
        <begin position="396"/>
        <end position="416"/>
    </location>
</feature>
<reference evidence="3" key="1">
    <citation type="submission" date="2023-06" db="EMBL/GenBank/DDBJ databases">
        <title>Genome-scale phylogeny and comparative genomics of the fungal order Sordariales.</title>
        <authorList>
            <consortium name="Lawrence Berkeley National Laboratory"/>
            <person name="Hensen N."/>
            <person name="Bonometti L."/>
            <person name="Westerberg I."/>
            <person name="Brannstrom I.O."/>
            <person name="Guillou S."/>
            <person name="Cros-Aarteil S."/>
            <person name="Calhoun S."/>
            <person name="Haridas S."/>
            <person name="Kuo A."/>
            <person name="Mondo S."/>
            <person name="Pangilinan J."/>
            <person name="Riley R."/>
            <person name="Labutti K."/>
            <person name="Andreopoulos B."/>
            <person name="Lipzen A."/>
            <person name="Chen C."/>
            <person name="Yanf M."/>
            <person name="Daum C."/>
            <person name="Ng V."/>
            <person name="Clum A."/>
            <person name="Steindorff A."/>
            <person name="Ohm R."/>
            <person name="Martin F."/>
            <person name="Silar P."/>
            <person name="Natvig D."/>
            <person name="Lalanne C."/>
            <person name="Gautier V."/>
            <person name="Ament-Velasquez S.L."/>
            <person name="Kruys A."/>
            <person name="Hutchinson M.I."/>
            <person name="Powell A.J."/>
            <person name="Barry K."/>
            <person name="Miller A.N."/>
            <person name="Grigoriev I.V."/>
            <person name="Debuchy R."/>
            <person name="Gladieux P."/>
            <person name="Thoren M.H."/>
            <person name="Johannesson H."/>
        </authorList>
    </citation>
    <scope>NUCLEOTIDE SEQUENCE</scope>
    <source>
        <strain evidence="3">SMH2532-1</strain>
    </source>
</reference>
<feature type="domain" description="DUF1996" evidence="2">
    <location>
        <begin position="31"/>
        <end position="288"/>
    </location>
</feature>
<comment type="caution">
    <text evidence="3">The sequence shown here is derived from an EMBL/GenBank/DDBJ whole genome shotgun (WGS) entry which is preliminary data.</text>
</comment>
<dbReference type="PANTHER" id="PTHR43662">
    <property type="match status" value="1"/>
</dbReference>
<dbReference type="EMBL" id="JAULSV010000002">
    <property type="protein sequence ID" value="KAK0652122.1"/>
    <property type="molecule type" value="Genomic_DNA"/>
</dbReference>
<evidence type="ECO:0000259" key="2">
    <source>
        <dbReference type="Pfam" id="PF09362"/>
    </source>
</evidence>
<evidence type="ECO:0000313" key="4">
    <source>
        <dbReference type="Proteomes" id="UP001174936"/>
    </source>
</evidence>
<feature type="region of interest" description="Disordered" evidence="1">
    <location>
        <begin position="357"/>
        <end position="384"/>
    </location>
</feature>
<dbReference type="AlphaFoldDB" id="A0AA39YIF8"/>
<evidence type="ECO:0000313" key="3">
    <source>
        <dbReference type="EMBL" id="KAK0652122.1"/>
    </source>
</evidence>